<accession>A0A6G1I3W9</accession>
<feature type="compositionally biased region" description="Polar residues" evidence="1">
    <location>
        <begin position="243"/>
        <end position="254"/>
    </location>
</feature>
<evidence type="ECO:0000313" key="2">
    <source>
        <dbReference type="EMBL" id="KAF2402747.1"/>
    </source>
</evidence>
<reference evidence="2" key="1">
    <citation type="journal article" date="2020" name="Stud. Mycol.">
        <title>101 Dothideomycetes genomes: a test case for predicting lifestyles and emergence of pathogens.</title>
        <authorList>
            <person name="Haridas S."/>
            <person name="Albert R."/>
            <person name="Binder M."/>
            <person name="Bloem J."/>
            <person name="Labutti K."/>
            <person name="Salamov A."/>
            <person name="Andreopoulos B."/>
            <person name="Baker S."/>
            <person name="Barry K."/>
            <person name="Bills G."/>
            <person name="Bluhm B."/>
            <person name="Cannon C."/>
            <person name="Castanera R."/>
            <person name="Culley D."/>
            <person name="Daum C."/>
            <person name="Ezra D."/>
            <person name="Gonzalez J."/>
            <person name="Henrissat B."/>
            <person name="Kuo A."/>
            <person name="Liang C."/>
            <person name="Lipzen A."/>
            <person name="Lutzoni F."/>
            <person name="Magnuson J."/>
            <person name="Mondo S."/>
            <person name="Nolan M."/>
            <person name="Ohm R."/>
            <person name="Pangilinan J."/>
            <person name="Park H.-J."/>
            <person name="Ramirez L."/>
            <person name="Alfaro M."/>
            <person name="Sun H."/>
            <person name="Tritt A."/>
            <person name="Yoshinaga Y."/>
            <person name="Zwiers L.-H."/>
            <person name="Turgeon B."/>
            <person name="Goodwin S."/>
            <person name="Spatafora J."/>
            <person name="Crous P."/>
            <person name="Grigoriev I."/>
        </authorList>
    </citation>
    <scope>NUCLEOTIDE SEQUENCE</scope>
    <source>
        <strain evidence="2">CBS 262.69</strain>
    </source>
</reference>
<dbReference type="Proteomes" id="UP000799640">
    <property type="component" value="Unassembled WGS sequence"/>
</dbReference>
<feature type="compositionally biased region" description="Polar residues" evidence="1">
    <location>
        <begin position="328"/>
        <end position="340"/>
    </location>
</feature>
<keyword evidence="3" id="KW-1185">Reference proteome</keyword>
<sequence length="340" mass="37545">MLLTGCLATSLSFPSHFANFINPNTIVRLGLWIGSCQLPASAAYKGKYQYPLAGTETLYELLSLQRIVNLLELKAPLHDMFKIRHLIIARLQQADVEIDRVHLILMHLCFGDVDKPLVGFAIARFIEQVHTVCPDPYGGLWADIDEFWATYYPALIPIVNDIYMEYEVALYMNFQDPSNFPTISELAWKHFCVSTRVVGAKSAGKARSGNGFGVKAPAHKAQHVNGGRMVQNSGKKHKGSKPQIPNQQKSTSQAEALPDARTPVRGSVKGTAPLEQIKKHLAKNVNVKVVIKEKTNNTNGKQSKVDTNNGKHPKVHVEGGTHPKATVNDGNQLKTSNHVE</sequence>
<evidence type="ECO:0000313" key="3">
    <source>
        <dbReference type="Proteomes" id="UP000799640"/>
    </source>
</evidence>
<feature type="region of interest" description="Disordered" evidence="1">
    <location>
        <begin position="293"/>
        <end position="340"/>
    </location>
</feature>
<gene>
    <name evidence="2" type="ORF">EJ06DRAFT_308063</name>
</gene>
<feature type="region of interest" description="Disordered" evidence="1">
    <location>
        <begin position="220"/>
        <end position="267"/>
    </location>
</feature>
<dbReference type="AlphaFoldDB" id="A0A6G1I3W9"/>
<dbReference type="EMBL" id="ML996690">
    <property type="protein sequence ID" value="KAF2402747.1"/>
    <property type="molecule type" value="Genomic_DNA"/>
</dbReference>
<name>A0A6G1I3W9_9PEZI</name>
<protein>
    <submittedName>
        <fullName evidence="2">Uncharacterized protein</fullName>
    </submittedName>
</protein>
<evidence type="ECO:0000256" key="1">
    <source>
        <dbReference type="SAM" id="MobiDB-lite"/>
    </source>
</evidence>
<proteinExistence type="predicted"/>
<feature type="compositionally biased region" description="Polar residues" evidence="1">
    <location>
        <begin position="300"/>
        <end position="310"/>
    </location>
</feature>
<organism evidence="2 3">
    <name type="scientific">Trichodelitschia bisporula</name>
    <dbReference type="NCBI Taxonomy" id="703511"/>
    <lineage>
        <taxon>Eukaryota</taxon>
        <taxon>Fungi</taxon>
        <taxon>Dikarya</taxon>
        <taxon>Ascomycota</taxon>
        <taxon>Pezizomycotina</taxon>
        <taxon>Dothideomycetes</taxon>
        <taxon>Dothideomycetes incertae sedis</taxon>
        <taxon>Phaeotrichales</taxon>
        <taxon>Phaeotrichaceae</taxon>
        <taxon>Trichodelitschia</taxon>
    </lineage>
</organism>